<sequence length="294" mass="33509">MERETFVFYKDWLNVIRDLPSEVQLEVYQAITEYAIYSNLIELKPLAKVAFGFVKQTIDRDTQKYISIKEKRKEAGAKGGRPLKTNELEESKDKQKNQLVFEKSKKSKSPLNVNVNDNVNDISFLEKKKQKSTRTDFGEEENNQPLNAQKETSPPVAPAPPPFNFRKAMLSEGFAPELVDEWLKIRKAKKAVNTERALKAFVNQVQQTNQDINTVLSIIVQKQWKGFEADWLHSAQAPLQSPQQTIIDEYGNIITPTNHYTPPSGKPPYVAGRQTAENIRNNMQGWGAHTFGNS</sequence>
<protein>
    <recommendedName>
        <fullName evidence="2">DUF6291 domain-containing protein</fullName>
    </recommendedName>
</protein>
<evidence type="ECO:0000256" key="1">
    <source>
        <dbReference type="SAM" id="MobiDB-lite"/>
    </source>
</evidence>
<proteinExistence type="predicted"/>
<name>A0A8S5PVK0_9CAUD</name>
<evidence type="ECO:0000259" key="2">
    <source>
        <dbReference type="Pfam" id="PF19808"/>
    </source>
</evidence>
<dbReference type="Pfam" id="PF19808">
    <property type="entry name" value="DUF6291"/>
    <property type="match status" value="1"/>
</dbReference>
<evidence type="ECO:0000313" key="3">
    <source>
        <dbReference type="EMBL" id="DAE10792.1"/>
    </source>
</evidence>
<reference evidence="3" key="1">
    <citation type="journal article" date="2021" name="Proc. Natl. Acad. Sci. U.S.A.">
        <title>A Catalog of Tens of Thousands of Viruses from Human Metagenomes Reveals Hidden Associations with Chronic Diseases.</title>
        <authorList>
            <person name="Tisza M.J."/>
            <person name="Buck C.B."/>
        </authorList>
    </citation>
    <scope>NUCLEOTIDE SEQUENCE</scope>
    <source>
        <strain evidence="3">CtRNB7</strain>
    </source>
</reference>
<feature type="compositionally biased region" description="Basic and acidic residues" evidence="1">
    <location>
        <begin position="84"/>
        <end position="96"/>
    </location>
</feature>
<feature type="region of interest" description="Disordered" evidence="1">
    <location>
        <begin position="130"/>
        <end position="161"/>
    </location>
</feature>
<feature type="region of interest" description="Disordered" evidence="1">
    <location>
        <begin position="72"/>
        <end position="114"/>
    </location>
</feature>
<dbReference type="EMBL" id="BK015520">
    <property type="protein sequence ID" value="DAE10792.1"/>
    <property type="molecule type" value="Genomic_DNA"/>
</dbReference>
<feature type="domain" description="DUF6291" evidence="2">
    <location>
        <begin position="5"/>
        <end position="82"/>
    </location>
</feature>
<feature type="compositionally biased region" description="Polar residues" evidence="1">
    <location>
        <begin position="143"/>
        <end position="152"/>
    </location>
</feature>
<accession>A0A8S5PVK0</accession>
<dbReference type="InterPro" id="IPR046258">
    <property type="entry name" value="DUF6291"/>
</dbReference>
<organism evidence="3">
    <name type="scientific">Siphoviridae sp. ctRNB7</name>
    <dbReference type="NCBI Taxonomy" id="2825502"/>
    <lineage>
        <taxon>Viruses</taxon>
        <taxon>Duplodnaviria</taxon>
        <taxon>Heunggongvirae</taxon>
        <taxon>Uroviricota</taxon>
        <taxon>Caudoviricetes</taxon>
    </lineage>
</organism>